<evidence type="ECO:0000313" key="1">
    <source>
        <dbReference type="EMBL" id="KPJ05309.1"/>
    </source>
</evidence>
<gene>
    <name evidence="3" type="primary">LOC106120659</name>
    <name evidence="1" type="ORF">RR46_01137</name>
</gene>
<sequence>MDSFNSTTSADFNWPFPKPIIGKPCEPPTPNAPPRTRPAPVAPYCHCDAHSYSPRVEQYKQLLDKEQKLCHDYEQLRQQMVSVTNDILDHPCDDLDSKMETMYQATYKKRSFPVAEYTKVMAATQSNAPIPMESHRLGMLRCYKDPTHFSEPPPTVRPTIEPPSPVHTGVAPKTMRIWFGEFPGRTEYMDEFSATSKANWRSMQRYKEPLPSTRRRADDRCV</sequence>
<organism evidence="1 2">
    <name type="scientific">Papilio xuthus</name>
    <name type="common">Asian swallowtail butterfly</name>
    <dbReference type="NCBI Taxonomy" id="66420"/>
    <lineage>
        <taxon>Eukaryota</taxon>
        <taxon>Metazoa</taxon>
        <taxon>Ecdysozoa</taxon>
        <taxon>Arthropoda</taxon>
        <taxon>Hexapoda</taxon>
        <taxon>Insecta</taxon>
        <taxon>Pterygota</taxon>
        <taxon>Neoptera</taxon>
        <taxon>Endopterygota</taxon>
        <taxon>Lepidoptera</taxon>
        <taxon>Glossata</taxon>
        <taxon>Ditrysia</taxon>
        <taxon>Papilionoidea</taxon>
        <taxon>Papilionidae</taxon>
        <taxon>Papilioninae</taxon>
        <taxon>Papilio</taxon>
    </lineage>
</organism>
<dbReference type="Proteomes" id="UP000053268">
    <property type="component" value="Unassembled WGS sequence"/>
</dbReference>
<evidence type="ECO:0000313" key="2">
    <source>
        <dbReference type="Proteomes" id="UP000053268"/>
    </source>
</evidence>
<dbReference type="EMBL" id="KQ458751">
    <property type="protein sequence ID" value="KPJ05309.1"/>
    <property type="molecule type" value="Genomic_DNA"/>
</dbReference>
<accession>A0A0N1IE43</accession>
<dbReference type="GeneID" id="106120659"/>
<protein>
    <submittedName>
        <fullName evidence="3">Uncharacterized protein LOC106120659</fullName>
    </submittedName>
</protein>
<dbReference type="AlphaFoldDB" id="A0A0N1IE43"/>
<reference evidence="3" key="2">
    <citation type="submission" date="2025-04" db="UniProtKB">
        <authorList>
            <consortium name="RefSeq"/>
        </authorList>
    </citation>
    <scope>IDENTIFICATION</scope>
</reference>
<dbReference type="Proteomes" id="UP000694872">
    <property type="component" value="Unplaced"/>
</dbReference>
<proteinExistence type="predicted"/>
<dbReference type="RefSeq" id="XP_013171480.1">
    <property type="nucleotide sequence ID" value="XM_013316026.1"/>
</dbReference>
<keyword evidence="2" id="KW-1185">Reference proteome</keyword>
<evidence type="ECO:0000313" key="3">
    <source>
        <dbReference type="RefSeq" id="XP_013171480.1"/>
    </source>
</evidence>
<name>A0A0N1IE43_PAPXU</name>
<dbReference type="KEGG" id="pxu:106120659"/>
<reference evidence="1 2" key="1">
    <citation type="journal article" date="2015" name="Nat. Commun.">
        <title>Outbred genome sequencing and CRISPR/Cas9 gene editing in butterflies.</title>
        <authorList>
            <person name="Li X."/>
            <person name="Fan D."/>
            <person name="Zhang W."/>
            <person name="Liu G."/>
            <person name="Zhang L."/>
            <person name="Zhao L."/>
            <person name="Fang X."/>
            <person name="Chen L."/>
            <person name="Dong Y."/>
            <person name="Chen Y."/>
            <person name="Ding Y."/>
            <person name="Zhao R."/>
            <person name="Feng M."/>
            <person name="Zhu Y."/>
            <person name="Feng Y."/>
            <person name="Jiang X."/>
            <person name="Zhu D."/>
            <person name="Xiang H."/>
            <person name="Feng X."/>
            <person name="Li S."/>
            <person name="Wang J."/>
            <person name="Zhang G."/>
            <person name="Kronforst M.R."/>
            <person name="Wang W."/>
        </authorList>
    </citation>
    <scope>NUCLEOTIDE SEQUENCE [LARGE SCALE GENOMIC DNA]</scope>
    <source>
        <strain evidence="1">Ya'a_city_454_Px</strain>
        <tissue evidence="1">Whole body</tissue>
    </source>
</reference>
<dbReference type="OrthoDB" id="7570424at2759"/>